<accession>A0ABR4AWA3</accession>
<protein>
    <submittedName>
        <fullName evidence="2">Uncharacterized protein</fullName>
    </submittedName>
</protein>
<keyword evidence="3" id="KW-1185">Reference proteome</keyword>
<evidence type="ECO:0000256" key="1">
    <source>
        <dbReference type="SAM" id="MobiDB-lite"/>
    </source>
</evidence>
<name>A0ABR4AWA3_9LECA</name>
<sequence>MATPEIKLPAGPSVILQSGQTTIGPRGSGRSLQWPKKDVEKSIASTPLPLQEDESIIYHYLTFETELPLPTNLGPCRDDTAAPEPPDLRN</sequence>
<feature type="region of interest" description="Disordered" evidence="1">
    <location>
        <begin position="16"/>
        <end position="36"/>
    </location>
</feature>
<gene>
    <name evidence="2" type="ORF">ABVK25_011380</name>
</gene>
<proteinExistence type="predicted"/>
<reference evidence="2 3" key="1">
    <citation type="submission" date="2024-09" db="EMBL/GenBank/DDBJ databases">
        <title>Rethinking Asexuality: The Enigmatic Case of Functional Sexual Genes in Lepraria (Stereocaulaceae).</title>
        <authorList>
            <person name="Doellman M."/>
            <person name="Sun Y."/>
            <person name="Barcenas-Pena A."/>
            <person name="Lumbsch H.T."/>
            <person name="Grewe F."/>
        </authorList>
    </citation>
    <scope>NUCLEOTIDE SEQUENCE [LARGE SCALE GENOMIC DNA]</scope>
    <source>
        <strain evidence="2 3">Grewe 0041</strain>
    </source>
</reference>
<organism evidence="2 3">
    <name type="scientific">Lepraria finkii</name>
    <dbReference type="NCBI Taxonomy" id="1340010"/>
    <lineage>
        <taxon>Eukaryota</taxon>
        <taxon>Fungi</taxon>
        <taxon>Dikarya</taxon>
        <taxon>Ascomycota</taxon>
        <taxon>Pezizomycotina</taxon>
        <taxon>Lecanoromycetes</taxon>
        <taxon>OSLEUM clade</taxon>
        <taxon>Lecanoromycetidae</taxon>
        <taxon>Lecanorales</taxon>
        <taxon>Lecanorineae</taxon>
        <taxon>Stereocaulaceae</taxon>
        <taxon>Lepraria</taxon>
    </lineage>
</organism>
<dbReference type="EMBL" id="JBHFEH010000095">
    <property type="protein sequence ID" value="KAL2047768.1"/>
    <property type="molecule type" value="Genomic_DNA"/>
</dbReference>
<feature type="compositionally biased region" description="Basic and acidic residues" evidence="1">
    <location>
        <begin position="76"/>
        <end position="90"/>
    </location>
</feature>
<evidence type="ECO:0000313" key="2">
    <source>
        <dbReference type="EMBL" id="KAL2047768.1"/>
    </source>
</evidence>
<dbReference type="Proteomes" id="UP001590951">
    <property type="component" value="Unassembled WGS sequence"/>
</dbReference>
<feature type="region of interest" description="Disordered" evidence="1">
    <location>
        <begin position="69"/>
        <end position="90"/>
    </location>
</feature>
<evidence type="ECO:0000313" key="3">
    <source>
        <dbReference type="Proteomes" id="UP001590951"/>
    </source>
</evidence>
<comment type="caution">
    <text evidence="2">The sequence shown here is derived from an EMBL/GenBank/DDBJ whole genome shotgun (WGS) entry which is preliminary data.</text>
</comment>